<dbReference type="EMBL" id="SJPQ01000002">
    <property type="protein sequence ID" value="TWT88536.1"/>
    <property type="molecule type" value="Genomic_DNA"/>
</dbReference>
<accession>A0A5C5ZN59</accession>
<evidence type="ECO:0000313" key="1">
    <source>
        <dbReference type="EMBL" id="TWT88536.1"/>
    </source>
</evidence>
<evidence type="ECO:0000313" key="2">
    <source>
        <dbReference type="Proteomes" id="UP000315440"/>
    </source>
</evidence>
<reference evidence="1 2" key="1">
    <citation type="submission" date="2019-02" db="EMBL/GenBank/DDBJ databases">
        <title>Deep-cultivation of Planctomycetes and their phenomic and genomic characterization uncovers novel biology.</title>
        <authorList>
            <person name="Wiegand S."/>
            <person name="Jogler M."/>
            <person name="Boedeker C."/>
            <person name="Pinto D."/>
            <person name="Vollmers J."/>
            <person name="Rivas-Marin E."/>
            <person name="Kohn T."/>
            <person name="Peeters S.H."/>
            <person name="Heuer A."/>
            <person name="Rast P."/>
            <person name="Oberbeckmann S."/>
            <person name="Bunk B."/>
            <person name="Jeske O."/>
            <person name="Meyerdierks A."/>
            <person name="Storesund J.E."/>
            <person name="Kallscheuer N."/>
            <person name="Luecker S."/>
            <person name="Lage O.M."/>
            <person name="Pohl T."/>
            <person name="Merkel B.J."/>
            <person name="Hornburger P."/>
            <person name="Mueller R.-W."/>
            <person name="Bruemmer F."/>
            <person name="Labrenz M."/>
            <person name="Spormann A.M."/>
            <person name="Op Den Camp H."/>
            <person name="Overmann J."/>
            <person name="Amann R."/>
            <person name="Jetten M.S.M."/>
            <person name="Mascher T."/>
            <person name="Medema M.H."/>
            <person name="Devos D.P."/>
            <person name="Kaster A.-K."/>
            <person name="Ovreas L."/>
            <person name="Rohde M."/>
            <person name="Galperin M.Y."/>
            <person name="Jogler C."/>
        </authorList>
    </citation>
    <scope>NUCLEOTIDE SEQUENCE [LARGE SCALE GENOMIC DNA]</scope>
    <source>
        <strain evidence="1 2">Mal64</strain>
    </source>
</reference>
<dbReference type="AlphaFoldDB" id="A0A5C5ZN59"/>
<proteinExistence type="predicted"/>
<organism evidence="1 2">
    <name type="scientific">Pseudobythopirellula maris</name>
    <dbReference type="NCBI Taxonomy" id="2527991"/>
    <lineage>
        <taxon>Bacteria</taxon>
        <taxon>Pseudomonadati</taxon>
        <taxon>Planctomycetota</taxon>
        <taxon>Planctomycetia</taxon>
        <taxon>Pirellulales</taxon>
        <taxon>Lacipirellulaceae</taxon>
        <taxon>Pseudobythopirellula</taxon>
    </lineage>
</organism>
<protein>
    <submittedName>
        <fullName evidence="1">Uncharacterized protein</fullName>
    </submittedName>
</protein>
<comment type="caution">
    <text evidence="1">The sequence shown here is derived from an EMBL/GenBank/DDBJ whole genome shotgun (WGS) entry which is preliminary data.</text>
</comment>
<keyword evidence="2" id="KW-1185">Reference proteome</keyword>
<sequence>MLHRLIRTLFPFLLRPRITGELPSVALLKKYPNWENALDEEGLEGQDESTLRPHPIQDSIPDDFLFTAGEVHAPSGETFNALIEIDYGAVNCVTVYSGSSPSACWSFYQSVRLDGWATDCLASFRNSSEDRTPAPIEDPTVFPLVLETRLPFGRTGEKIVVRVDSVARLPDPLPRKR</sequence>
<dbReference type="Proteomes" id="UP000315440">
    <property type="component" value="Unassembled WGS sequence"/>
</dbReference>
<name>A0A5C5ZN59_9BACT</name>
<gene>
    <name evidence="1" type="ORF">Mal64_20190</name>
</gene>